<organism evidence="1 2">
    <name type="scientific">Vigna unguiculata</name>
    <name type="common">Cowpea</name>
    <dbReference type="NCBI Taxonomy" id="3917"/>
    <lineage>
        <taxon>Eukaryota</taxon>
        <taxon>Viridiplantae</taxon>
        <taxon>Streptophyta</taxon>
        <taxon>Embryophyta</taxon>
        <taxon>Tracheophyta</taxon>
        <taxon>Spermatophyta</taxon>
        <taxon>Magnoliopsida</taxon>
        <taxon>eudicotyledons</taxon>
        <taxon>Gunneridae</taxon>
        <taxon>Pentapetalae</taxon>
        <taxon>rosids</taxon>
        <taxon>fabids</taxon>
        <taxon>Fabales</taxon>
        <taxon>Fabaceae</taxon>
        <taxon>Papilionoideae</taxon>
        <taxon>50 kb inversion clade</taxon>
        <taxon>NPAAA clade</taxon>
        <taxon>indigoferoid/millettioid clade</taxon>
        <taxon>Phaseoleae</taxon>
        <taxon>Vigna</taxon>
    </lineage>
</organism>
<accession>A0A4D6MT66</accession>
<dbReference type="Proteomes" id="UP000501690">
    <property type="component" value="Linkage Group LG8"/>
</dbReference>
<sequence length="158" mass="17405">MLLPGFGEQVSGRLLSGFDEQARVVVVSLRKSNVLTEFWQELLLMGFGEQVRVVLLLGFGEQVRVVRLPGFGEQVKGGLLLGFGEQARVVICESQGRQRSYRVLVLVEVRLLPGFGFRVYDVHTNMPACGPTSTNLPARSPTLRTSPLVVLLYGPTHP</sequence>
<dbReference type="AlphaFoldDB" id="A0A4D6MT66"/>
<evidence type="ECO:0000313" key="2">
    <source>
        <dbReference type="Proteomes" id="UP000501690"/>
    </source>
</evidence>
<proteinExistence type="predicted"/>
<gene>
    <name evidence="1" type="ORF">DEO72_LG8g1849</name>
</gene>
<reference evidence="1 2" key="1">
    <citation type="submission" date="2019-04" db="EMBL/GenBank/DDBJ databases">
        <title>An improved genome assembly and genetic linkage map for asparagus bean, Vigna unguiculata ssp. sesquipedialis.</title>
        <authorList>
            <person name="Xia Q."/>
            <person name="Zhang R."/>
            <person name="Dong Y."/>
        </authorList>
    </citation>
    <scope>NUCLEOTIDE SEQUENCE [LARGE SCALE GENOMIC DNA]</scope>
    <source>
        <tissue evidence="1">Leaf</tissue>
    </source>
</reference>
<protein>
    <submittedName>
        <fullName evidence="1">Uncharacterized protein</fullName>
    </submittedName>
</protein>
<evidence type="ECO:0000313" key="1">
    <source>
        <dbReference type="EMBL" id="QCE03821.1"/>
    </source>
</evidence>
<dbReference type="EMBL" id="CP039352">
    <property type="protein sequence ID" value="QCE03821.1"/>
    <property type="molecule type" value="Genomic_DNA"/>
</dbReference>
<keyword evidence="2" id="KW-1185">Reference proteome</keyword>
<name>A0A4D6MT66_VIGUN</name>